<accession>A0A448ZLR8</accession>
<feature type="compositionally biased region" description="Basic residues" evidence="1">
    <location>
        <begin position="1"/>
        <end position="10"/>
    </location>
</feature>
<proteinExistence type="predicted"/>
<feature type="compositionally biased region" description="Basic and acidic residues" evidence="1">
    <location>
        <begin position="287"/>
        <end position="311"/>
    </location>
</feature>
<feature type="region of interest" description="Disordered" evidence="1">
    <location>
        <begin position="1"/>
        <end position="201"/>
    </location>
</feature>
<dbReference type="EMBL" id="CAACVS010000504">
    <property type="protein sequence ID" value="VEU42986.1"/>
    <property type="molecule type" value="Genomic_DNA"/>
</dbReference>
<dbReference type="OrthoDB" id="48761at2759"/>
<keyword evidence="3" id="KW-1185">Reference proteome</keyword>
<feature type="compositionally biased region" description="Basic residues" evidence="1">
    <location>
        <begin position="359"/>
        <end position="372"/>
    </location>
</feature>
<name>A0A448ZLR8_9STRA</name>
<feature type="compositionally biased region" description="Basic residues" evidence="1">
    <location>
        <begin position="317"/>
        <end position="336"/>
    </location>
</feature>
<feature type="compositionally biased region" description="Basic and acidic residues" evidence="1">
    <location>
        <begin position="155"/>
        <end position="177"/>
    </location>
</feature>
<feature type="compositionally biased region" description="Basic and acidic residues" evidence="1">
    <location>
        <begin position="84"/>
        <end position="111"/>
    </location>
</feature>
<feature type="compositionally biased region" description="Polar residues" evidence="1">
    <location>
        <begin position="14"/>
        <end position="24"/>
    </location>
</feature>
<feature type="compositionally biased region" description="Polar residues" evidence="1">
    <location>
        <begin position="255"/>
        <end position="267"/>
    </location>
</feature>
<evidence type="ECO:0000313" key="2">
    <source>
        <dbReference type="EMBL" id="VEU42986.1"/>
    </source>
</evidence>
<evidence type="ECO:0000313" key="3">
    <source>
        <dbReference type="Proteomes" id="UP000291116"/>
    </source>
</evidence>
<protein>
    <submittedName>
        <fullName evidence="2">Uncharacterized protein</fullName>
    </submittedName>
</protein>
<feature type="region of interest" description="Disordered" evidence="1">
    <location>
        <begin position="251"/>
        <end position="372"/>
    </location>
</feature>
<dbReference type="AlphaFoldDB" id="A0A448ZLR8"/>
<organism evidence="2 3">
    <name type="scientific">Pseudo-nitzschia multistriata</name>
    <dbReference type="NCBI Taxonomy" id="183589"/>
    <lineage>
        <taxon>Eukaryota</taxon>
        <taxon>Sar</taxon>
        <taxon>Stramenopiles</taxon>
        <taxon>Ochrophyta</taxon>
        <taxon>Bacillariophyta</taxon>
        <taxon>Bacillariophyceae</taxon>
        <taxon>Bacillariophycidae</taxon>
        <taxon>Bacillariales</taxon>
        <taxon>Bacillariaceae</taxon>
        <taxon>Pseudo-nitzschia</taxon>
    </lineage>
</organism>
<reference evidence="2 3" key="1">
    <citation type="submission" date="2019-01" db="EMBL/GenBank/DDBJ databases">
        <authorList>
            <person name="Ferrante I. M."/>
        </authorList>
    </citation>
    <scope>NUCLEOTIDE SEQUENCE [LARGE SCALE GENOMIC DNA]</scope>
    <source>
        <strain evidence="2 3">B856</strain>
    </source>
</reference>
<feature type="compositionally biased region" description="Basic and acidic residues" evidence="1">
    <location>
        <begin position="31"/>
        <end position="45"/>
    </location>
</feature>
<dbReference type="Proteomes" id="UP000291116">
    <property type="component" value="Unassembled WGS sequence"/>
</dbReference>
<evidence type="ECO:0000256" key="1">
    <source>
        <dbReference type="SAM" id="MobiDB-lite"/>
    </source>
</evidence>
<sequence length="372" mass="41828">MKIFAKRTKKKSEASSSAPRTVNKSDPVVEELLKKDESEWNAKERRMVKRYRDRKAAEQSISKEDHMDERGKSATSVATPLSVENEKLTEKKDAHKEEELKENAADDKPQESDSDCSSSSSSSDDENEDPSEEKTNGKDDSDDGASSSDDSDSEDSAKQEAEEESKAVPTEPEKKEISTSPSTAEDNDDGEDDGGKVPKDHEIWSVLDKLNSKQKRTLSRKLDRLGKAVLEEVEQEANKILDETMPIKIEALNPKRNQTEAAATDTNKAGEPAKKKRKKAADWSHLPVEERLRREEQRKKQQEAADRRARGEAITPGHKRPLNSARRRANRRKPKWASKASPARGAPDISDYKRDHHSSGFHHRKNRGARAE</sequence>
<feature type="compositionally biased region" description="Basic and acidic residues" evidence="1">
    <location>
        <begin position="54"/>
        <end position="72"/>
    </location>
</feature>
<gene>
    <name evidence="2" type="ORF">PSNMU_V1.4_AUG-EV-PASAV3_0099830</name>
</gene>